<dbReference type="Proteomes" id="UP000031036">
    <property type="component" value="Unassembled WGS sequence"/>
</dbReference>
<evidence type="ECO:0000256" key="1">
    <source>
        <dbReference type="SAM" id="MobiDB-lite"/>
    </source>
</evidence>
<sequence>MTCSPEAIRTSPPYLPSHPPHPNKSIAIGATHSLANYMQSALECVPKIFTQRFHSISALQTSLSAPARLSSNIPVQRSRTQQQSIKQRCGGKAAKIGWLGARSLTRRFTIEPK</sequence>
<proteinExistence type="predicted"/>
<feature type="region of interest" description="Disordered" evidence="1">
    <location>
        <begin position="1"/>
        <end position="23"/>
    </location>
</feature>
<evidence type="ECO:0000313" key="2">
    <source>
        <dbReference type="EMBL" id="KHN77101.1"/>
    </source>
</evidence>
<comment type="caution">
    <text evidence="2">The sequence shown here is derived from an EMBL/GenBank/DDBJ whole genome shotgun (WGS) entry which is preliminary data.</text>
</comment>
<name>A0A0B2V129_TOXCA</name>
<feature type="compositionally biased region" description="Pro residues" evidence="1">
    <location>
        <begin position="13"/>
        <end position="22"/>
    </location>
</feature>
<keyword evidence="3" id="KW-1185">Reference proteome</keyword>
<protein>
    <submittedName>
        <fullName evidence="2">Uncharacterized protein</fullName>
    </submittedName>
</protein>
<dbReference type="AlphaFoldDB" id="A0A0B2V129"/>
<organism evidence="2 3">
    <name type="scientific">Toxocara canis</name>
    <name type="common">Canine roundworm</name>
    <dbReference type="NCBI Taxonomy" id="6265"/>
    <lineage>
        <taxon>Eukaryota</taxon>
        <taxon>Metazoa</taxon>
        <taxon>Ecdysozoa</taxon>
        <taxon>Nematoda</taxon>
        <taxon>Chromadorea</taxon>
        <taxon>Rhabditida</taxon>
        <taxon>Spirurina</taxon>
        <taxon>Ascaridomorpha</taxon>
        <taxon>Ascaridoidea</taxon>
        <taxon>Toxocaridae</taxon>
        <taxon>Toxocara</taxon>
    </lineage>
</organism>
<gene>
    <name evidence="2" type="ORF">Tcan_06138</name>
</gene>
<dbReference type="EMBL" id="JPKZ01002384">
    <property type="protein sequence ID" value="KHN77101.1"/>
    <property type="molecule type" value="Genomic_DNA"/>
</dbReference>
<accession>A0A0B2V129</accession>
<reference evidence="2 3" key="1">
    <citation type="submission" date="2014-11" db="EMBL/GenBank/DDBJ databases">
        <title>Genetic blueprint of the zoonotic pathogen Toxocara canis.</title>
        <authorList>
            <person name="Zhu X.-Q."/>
            <person name="Korhonen P.K."/>
            <person name="Cai H."/>
            <person name="Young N.D."/>
            <person name="Nejsum P."/>
            <person name="von Samson-Himmelstjerna G."/>
            <person name="Boag P.R."/>
            <person name="Tan P."/>
            <person name="Li Q."/>
            <person name="Min J."/>
            <person name="Yang Y."/>
            <person name="Wang X."/>
            <person name="Fang X."/>
            <person name="Hall R.S."/>
            <person name="Hofmann A."/>
            <person name="Sternberg P.W."/>
            <person name="Jex A.R."/>
            <person name="Gasser R.B."/>
        </authorList>
    </citation>
    <scope>NUCLEOTIDE SEQUENCE [LARGE SCALE GENOMIC DNA]</scope>
    <source>
        <strain evidence="2">PN_DK_2014</strain>
    </source>
</reference>
<evidence type="ECO:0000313" key="3">
    <source>
        <dbReference type="Proteomes" id="UP000031036"/>
    </source>
</evidence>